<reference evidence="2 3" key="1">
    <citation type="submission" date="2024-11" db="EMBL/GenBank/DDBJ databases">
        <title>Chromosome-level genome assembly of the freshwater bivalve Anodonta woodiana.</title>
        <authorList>
            <person name="Chen X."/>
        </authorList>
    </citation>
    <scope>NUCLEOTIDE SEQUENCE [LARGE SCALE GENOMIC DNA]</scope>
    <source>
        <strain evidence="2">MN2024</strain>
        <tissue evidence="2">Gills</tissue>
    </source>
</reference>
<feature type="compositionally biased region" description="Polar residues" evidence="1">
    <location>
        <begin position="447"/>
        <end position="462"/>
    </location>
</feature>
<dbReference type="AlphaFoldDB" id="A0ABD3VE89"/>
<dbReference type="Proteomes" id="UP001634394">
    <property type="component" value="Unassembled WGS sequence"/>
</dbReference>
<dbReference type="EMBL" id="JBJQND010000012">
    <property type="protein sequence ID" value="KAL3858868.1"/>
    <property type="molecule type" value="Genomic_DNA"/>
</dbReference>
<protein>
    <submittedName>
        <fullName evidence="2">Uncharacterized protein</fullName>
    </submittedName>
</protein>
<comment type="caution">
    <text evidence="2">The sequence shown here is derived from an EMBL/GenBank/DDBJ whole genome shotgun (WGS) entry which is preliminary data.</text>
</comment>
<organism evidence="2 3">
    <name type="scientific">Sinanodonta woodiana</name>
    <name type="common">Chinese pond mussel</name>
    <name type="synonym">Anodonta woodiana</name>
    <dbReference type="NCBI Taxonomy" id="1069815"/>
    <lineage>
        <taxon>Eukaryota</taxon>
        <taxon>Metazoa</taxon>
        <taxon>Spiralia</taxon>
        <taxon>Lophotrochozoa</taxon>
        <taxon>Mollusca</taxon>
        <taxon>Bivalvia</taxon>
        <taxon>Autobranchia</taxon>
        <taxon>Heteroconchia</taxon>
        <taxon>Palaeoheterodonta</taxon>
        <taxon>Unionida</taxon>
        <taxon>Unionoidea</taxon>
        <taxon>Unionidae</taxon>
        <taxon>Unioninae</taxon>
        <taxon>Sinanodonta</taxon>
    </lineage>
</organism>
<keyword evidence="3" id="KW-1185">Reference proteome</keyword>
<feature type="region of interest" description="Disordered" evidence="1">
    <location>
        <begin position="507"/>
        <end position="529"/>
    </location>
</feature>
<evidence type="ECO:0000313" key="2">
    <source>
        <dbReference type="EMBL" id="KAL3858868.1"/>
    </source>
</evidence>
<evidence type="ECO:0000256" key="1">
    <source>
        <dbReference type="SAM" id="MobiDB-lite"/>
    </source>
</evidence>
<gene>
    <name evidence="2" type="ORF">ACJMK2_009117</name>
</gene>
<evidence type="ECO:0000313" key="3">
    <source>
        <dbReference type="Proteomes" id="UP001634394"/>
    </source>
</evidence>
<feature type="compositionally biased region" description="Basic and acidic residues" evidence="1">
    <location>
        <begin position="239"/>
        <end position="255"/>
    </location>
</feature>
<proteinExistence type="predicted"/>
<sequence>MGDYDNVYSYYSCLAHDWRSRSEFQGVLNKLRNNVISTKYLEFLPRRVCFCEDRTRGIPDPDDPFDDITDTQLQESWKFVENHLLHKEDAVFSRLQKYLEKLKENIDPDEHKTSAHRFVHILRKALENDFSLLEPPPLLNDPNYQKAKEETYKFAIPNFDKQYLGNLIGNDGDHIYPLKRKYKCKIAFTVEPDKNGTPREQVFVTVTRKTVEREVFKRLEKRIKQHAETVQNKRKIHEKNRSEYEKNKKEEEQKKTSASLNDLAARASTGVNGQNEGGVAEPGHLDAFVPGQKMKVEGTSKTCLTHNDAWGSRLQYVLNQLQTEYFLPNKFCKVFARAVCDCSNLRHHDIEVPECLKDTREQALKANGELTKWKENQQIIKPLMQLLVTNNGSQQNMSILKFAFYFMKAITRDYNDLQKFENQVKEALKQRKQTQLQQPQTVDANAEPSTNSQLTVPDTQNADVDRDTVHFGTEDPLDLVLRLDPASLVNTNLATEDKDNTVVAGTASVSSPTEVNKNEVDEEKESNTEAQEIASEKEICAQKEKTKCFVHDSPWFSLYQYTLNQMHKRNMLPRNKGVKFSSFICTCVQSTETQVTDVDPSQQSSVVFDQRRRCVQIILEGWSTDEPKVFLPLFAAMEKLRQSEIYQSLVKFVFYFNELHNKNTEFLGPLNQGSVDNQHGTASASVAAPLVHQDCMYHGKKWRNLLQYTVNNLYNEKLLKGRERKDFLKQICFCNGQFDFNSHFKDIAEAKTCMTKTNAVISKWERAPRTIEQLYEIFGRLEKGEDTSGGILKFLYYCNLLFDGKFKLNT</sequence>
<feature type="region of interest" description="Disordered" evidence="1">
    <location>
        <begin position="227"/>
        <end position="258"/>
    </location>
</feature>
<accession>A0ABD3VE89</accession>
<feature type="region of interest" description="Disordered" evidence="1">
    <location>
        <begin position="430"/>
        <end position="462"/>
    </location>
</feature>
<name>A0ABD3VE89_SINWO</name>